<keyword evidence="2" id="KW-1185">Reference proteome</keyword>
<dbReference type="AlphaFoldDB" id="A0A7U2EYU5"/>
<gene>
    <name evidence="1" type="ORF">JI435_407210</name>
</gene>
<sequence>MQPKLPREISRYDRSATPCFHICTSLSLTLHRALGNTRLWIPTAASLRCALHFSASVRPKTVSWCHSVTSS</sequence>
<dbReference type="Proteomes" id="UP000663193">
    <property type="component" value="Chromosome 5"/>
</dbReference>
<evidence type="ECO:0000313" key="2">
    <source>
        <dbReference type="Proteomes" id="UP000663193"/>
    </source>
</evidence>
<protein>
    <submittedName>
        <fullName evidence="1">Uncharacterized protein</fullName>
    </submittedName>
</protein>
<name>A0A7U2EYU5_PHANO</name>
<reference evidence="2" key="1">
    <citation type="journal article" date="2021" name="BMC Genomics">
        <title>Chromosome-level genome assembly and manually-curated proteome of model necrotroph Parastagonospora nodorum Sn15 reveals a genome-wide trove of candidate effector homologs, and redundancy of virulence-related functions within an accessory chromosome.</title>
        <authorList>
            <person name="Bertazzoni S."/>
            <person name="Jones D.A.B."/>
            <person name="Phan H.T."/>
            <person name="Tan K.-C."/>
            <person name="Hane J.K."/>
        </authorList>
    </citation>
    <scope>NUCLEOTIDE SEQUENCE [LARGE SCALE GENOMIC DNA]</scope>
    <source>
        <strain evidence="2">SN15 / ATCC MYA-4574 / FGSC 10173)</strain>
    </source>
</reference>
<accession>A0A7U2EYU5</accession>
<evidence type="ECO:0000313" key="1">
    <source>
        <dbReference type="EMBL" id="QRC95361.1"/>
    </source>
</evidence>
<proteinExistence type="predicted"/>
<dbReference type="VEuPathDB" id="FungiDB:JI435_407210"/>
<dbReference type="EMBL" id="CP069027">
    <property type="protein sequence ID" value="QRC95361.1"/>
    <property type="molecule type" value="Genomic_DNA"/>
</dbReference>
<organism evidence="1 2">
    <name type="scientific">Phaeosphaeria nodorum (strain SN15 / ATCC MYA-4574 / FGSC 10173)</name>
    <name type="common">Glume blotch fungus</name>
    <name type="synonym">Parastagonospora nodorum</name>
    <dbReference type="NCBI Taxonomy" id="321614"/>
    <lineage>
        <taxon>Eukaryota</taxon>
        <taxon>Fungi</taxon>
        <taxon>Dikarya</taxon>
        <taxon>Ascomycota</taxon>
        <taxon>Pezizomycotina</taxon>
        <taxon>Dothideomycetes</taxon>
        <taxon>Pleosporomycetidae</taxon>
        <taxon>Pleosporales</taxon>
        <taxon>Pleosporineae</taxon>
        <taxon>Phaeosphaeriaceae</taxon>
        <taxon>Parastagonospora</taxon>
    </lineage>
</organism>